<keyword evidence="2" id="KW-0175">Coiled coil</keyword>
<name>A0A080ZTD0_PHYNI</name>
<proteinExistence type="inferred from homology"/>
<gene>
    <name evidence="4" type="ORF">F444_13611</name>
</gene>
<dbReference type="PANTHER" id="PTHR13191:SF0">
    <property type="entry name" value="RIBOSOMAL RNA-PROCESSING PROTEIN 7 HOMOLOG A-RELATED"/>
    <property type="match status" value="1"/>
</dbReference>
<protein>
    <recommendedName>
        <fullName evidence="3">Ribosomal RNA-processing protein 7 C-terminal domain-containing protein</fullName>
    </recommendedName>
</protein>
<accession>A0A080ZTD0</accession>
<dbReference type="Proteomes" id="UP000028582">
    <property type="component" value="Unassembled WGS sequence"/>
</dbReference>
<dbReference type="GO" id="GO:0032545">
    <property type="term" value="C:CURI complex"/>
    <property type="evidence" value="ECO:0007669"/>
    <property type="project" value="TreeGrafter"/>
</dbReference>
<dbReference type="GO" id="GO:0000028">
    <property type="term" value="P:ribosomal small subunit assembly"/>
    <property type="evidence" value="ECO:0007669"/>
    <property type="project" value="TreeGrafter"/>
</dbReference>
<dbReference type="GO" id="GO:0006364">
    <property type="term" value="P:rRNA processing"/>
    <property type="evidence" value="ECO:0007669"/>
    <property type="project" value="TreeGrafter"/>
</dbReference>
<dbReference type="CDD" id="cd12950">
    <property type="entry name" value="RRP7_Rrp7p"/>
    <property type="match status" value="1"/>
</dbReference>
<comment type="caution">
    <text evidence="4">The sequence shown here is derived from an EMBL/GenBank/DDBJ whole genome shotgun (WGS) entry which is preliminary data.</text>
</comment>
<dbReference type="GO" id="GO:0034456">
    <property type="term" value="C:UTP-C complex"/>
    <property type="evidence" value="ECO:0007669"/>
    <property type="project" value="TreeGrafter"/>
</dbReference>
<reference evidence="4 5" key="1">
    <citation type="submission" date="2013-11" db="EMBL/GenBank/DDBJ databases">
        <title>The Genome Sequence of Phytophthora parasitica P1976.</title>
        <authorList>
            <consortium name="The Broad Institute Genomics Platform"/>
            <person name="Russ C."/>
            <person name="Tyler B."/>
            <person name="Panabieres F."/>
            <person name="Shan W."/>
            <person name="Tripathy S."/>
            <person name="Grunwald N."/>
            <person name="Machado M."/>
            <person name="Johnson C.S."/>
            <person name="Walker B."/>
            <person name="Young S."/>
            <person name="Zeng Q."/>
            <person name="Gargeya S."/>
            <person name="Fitzgerald M."/>
            <person name="Haas B."/>
            <person name="Abouelleil A."/>
            <person name="Allen A.W."/>
            <person name="Alvarado L."/>
            <person name="Arachchi H.M."/>
            <person name="Berlin A.M."/>
            <person name="Chapman S.B."/>
            <person name="Gainer-Dewar J."/>
            <person name="Goldberg J."/>
            <person name="Griggs A."/>
            <person name="Gujja S."/>
            <person name="Hansen M."/>
            <person name="Howarth C."/>
            <person name="Imamovic A."/>
            <person name="Ireland A."/>
            <person name="Larimer J."/>
            <person name="McCowan C."/>
            <person name="Murphy C."/>
            <person name="Pearson M."/>
            <person name="Poon T.W."/>
            <person name="Priest M."/>
            <person name="Roberts A."/>
            <person name="Saif S."/>
            <person name="Shea T."/>
            <person name="Sisk P."/>
            <person name="Sykes S."/>
            <person name="Wortman J."/>
            <person name="Nusbaum C."/>
            <person name="Birren B."/>
        </authorList>
    </citation>
    <scope>NUCLEOTIDE SEQUENCE [LARGE SCALE GENOMIC DNA]</scope>
    <source>
        <strain evidence="4 5">P1976</strain>
    </source>
</reference>
<organism evidence="4 5">
    <name type="scientific">Phytophthora nicotianae P1976</name>
    <dbReference type="NCBI Taxonomy" id="1317066"/>
    <lineage>
        <taxon>Eukaryota</taxon>
        <taxon>Sar</taxon>
        <taxon>Stramenopiles</taxon>
        <taxon>Oomycota</taxon>
        <taxon>Peronosporomycetes</taxon>
        <taxon>Peronosporales</taxon>
        <taxon>Peronosporaceae</taxon>
        <taxon>Phytophthora</taxon>
    </lineage>
</organism>
<evidence type="ECO:0000256" key="2">
    <source>
        <dbReference type="SAM" id="Coils"/>
    </source>
</evidence>
<dbReference type="Gene3D" id="3.30.70.330">
    <property type="match status" value="1"/>
</dbReference>
<dbReference type="SUPFAM" id="SSF54928">
    <property type="entry name" value="RNA-binding domain, RBD"/>
    <property type="match status" value="1"/>
</dbReference>
<dbReference type="InterPro" id="IPR040446">
    <property type="entry name" value="RRP7"/>
</dbReference>
<dbReference type="EMBL" id="ANJA01002466">
    <property type="protein sequence ID" value="ETO69891.1"/>
    <property type="molecule type" value="Genomic_DNA"/>
</dbReference>
<evidence type="ECO:0000259" key="3">
    <source>
        <dbReference type="Pfam" id="PF12923"/>
    </source>
</evidence>
<evidence type="ECO:0000313" key="4">
    <source>
        <dbReference type="EMBL" id="ETO69891.1"/>
    </source>
</evidence>
<feature type="coiled-coil region" evidence="2">
    <location>
        <begin position="223"/>
        <end position="250"/>
    </location>
</feature>
<dbReference type="InterPro" id="IPR035979">
    <property type="entry name" value="RBD_domain_sf"/>
</dbReference>
<dbReference type="PANTHER" id="PTHR13191">
    <property type="entry name" value="RIBOSOMAL RNA PROCESSING PROTEIN 7-RELATED"/>
    <property type="match status" value="1"/>
</dbReference>
<feature type="domain" description="Ribosomal RNA-processing protein 7 C-terminal" evidence="3">
    <location>
        <begin position="142"/>
        <end position="256"/>
    </location>
</feature>
<dbReference type="AlphaFoldDB" id="A0A080ZTD0"/>
<dbReference type="OrthoDB" id="5390at2759"/>
<dbReference type="GO" id="GO:0003676">
    <property type="term" value="F:nucleic acid binding"/>
    <property type="evidence" value="ECO:0007669"/>
    <property type="project" value="InterPro"/>
</dbReference>
<dbReference type="Gene3D" id="6.10.250.1770">
    <property type="match status" value="1"/>
</dbReference>
<comment type="similarity">
    <text evidence="1">Belongs to the RRP7 family.</text>
</comment>
<evidence type="ECO:0000256" key="1">
    <source>
        <dbReference type="ARBA" id="ARBA00006110"/>
    </source>
</evidence>
<dbReference type="InterPro" id="IPR024326">
    <property type="entry name" value="RRP7_C"/>
</dbReference>
<dbReference type="Pfam" id="PF12923">
    <property type="entry name" value="RRP7"/>
    <property type="match status" value="1"/>
</dbReference>
<evidence type="ECO:0000313" key="5">
    <source>
        <dbReference type="Proteomes" id="UP000028582"/>
    </source>
</evidence>
<sequence>MASTKVFGGYHAIALPLPHSSFQRFIYAKQHNAKPGSHAESVLATGRTAYVVNLPVHASEKWLRACLEPLGAIQHVVAGSGGLFDEEDEEEDDLNENAVNRTAHVVFKTEESLDKMLQADALETPAPSKPCGLQAYAAKYRRNRPGLSVIKEMTDRYMASFDEMEAEDLRRREELKSQVDDDGFQTVVNTKKRGIVQTEEVLARPAKKQKSKELDNFYRFQTREKKRDQLKTLRERFEEDRQLVEKMKKANKFRPE</sequence>
<dbReference type="InterPro" id="IPR012677">
    <property type="entry name" value="Nucleotide-bd_a/b_plait_sf"/>
</dbReference>